<dbReference type="Proteomes" id="UP000001191">
    <property type="component" value="Chromosome"/>
</dbReference>
<dbReference type="PANTHER" id="PTHR43592">
    <property type="entry name" value="CAAX AMINO TERMINAL PROTEASE"/>
    <property type="match status" value="1"/>
</dbReference>
<dbReference type="eggNOG" id="COG1266">
    <property type="taxonomic scope" value="Bacteria"/>
</dbReference>
<evidence type="ECO:0000256" key="1">
    <source>
        <dbReference type="SAM" id="Phobius"/>
    </source>
</evidence>
<feature type="domain" description="CAAX prenyl protease 2/Lysostaphin resistance protein A-like" evidence="2">
    <location>
        <begin position="95"/>
        <end position="183"/>
    </location>
</feature>
<dbReference type="EnsemblBacteria" id="ACC80567">
    <property type="protein sequence ID" value="ACC80567"/>
    <property type="gene ID" value="Npun_R1914"/>
</dbReference>
<keyword evidence="1" id="KW-0472">Membrane</keyword>
<feature type="transmembrane region" description="Helical" evidence="1">
    <location>
        <begin position="146"/>
        <end position="164"/>
    </location>
</feature>
<dbReference type="KEGG" id="npu:Npun_R1914"/>
<dbReference type="PhylomeDB" id="B2J3U6"/>
<dbReference type="GO" id="GO:0080120">
    <property type="term" value="P:CAAX-box protein maturation"/>
    <property type="evidence" value="ECO:0007669"/>
    <property type="project" value="UniProtKB-ARBA"/>
</dbReference>
<reference evidence="4" key="1">
    <citation type="submission" date="2008-04" db="EMBL/GenBank/DDBJ databases">
        <title>Complete sequence of chromosome of Nostoc punctiforme ATCC 29133.</title>
        <authorList>
            <consortium name="US DOE Joint Genome Institute"/>
            <person name="Copeland A."/>
            <person name="Lucas S."/>
            <person name="Lapidus A."/>
            <person name="Glavina del Rio T."/>
            <person name="Dalin E."/>
            <person name="Tice H."/>
            <person name="Pitluck S."/>
            <person name="Chain P."/>
            <person name="Malfatti S."/>
            <person name="Shin M."/>
            <person name="Vergez L."/>
            <person name="Schmutz J."/>
            <person name="Larimer F."/>
            <person name="Land M."/>
            <person name="Hauser L."/>
            <person name="Kyrpides N."/>
            <person name="Kim E."/>
            <person name="Meeks J.C."/>
            <person name="Elhai J."/>
            <person name="Campbell E.L."/>
            <person name="Thiel T."/>
            <person name="Longmire J."/>
            <person name="Potts M."/>
            <person name="Atlas R."/>
        </authorList>
    </citation>
    <scope>NUCLEOTIDE SEQUENCE [LARGE SCALE GENOMIC DNA]</scope>
    <source>
        <strain evidence="4">ATCC 29133 / PCC 73102</strain>
    </source>
</reference>
<gene>
    <name evidence="3" type="ordered locus">Npun_R1914</name>
</gene>
<dbReference type="InterPro" id="IPR003675">
    <property type="entry name" value="Rce1/LyrA-like_dom"/>
</dbReference>
<keyword evidence="4" id="KW-1185">Reference proteome</keyword>
<dbReference type="HOGENOM" id="CLU_127724_0_0_3"/>
<feature type="transmembrane region" description="Helical" evidence="1">
    <location>
        <begin position="55"/>
        <end position="73"/>
    </location>
</feature>
<feature type="transmembrane region" description="Helical" evidence="1">
    <location>
        <begin position="117"/>
        <end position="139"/>
    </location>
</feature>
<dbReference type="MEROPS" id="G05.A04"/>
<sequence length="200" mass="22532">MVEQQKQEPEIPYLTRIQVLGAMGATAIILLIVAKLSLHFGNFSLFSWKWDEKDLLLGVGLGFVITALSGIAYRVWTPYRKSADYYLEVVLKPLALPDLIWLGLLPGLSEELLFRGVMLSALGLDHAAVIVSSFCFGILHFSGSQQWPYVIWATIVGMILAYSALLTGNLLVPIVAHMITNWISSYFWKMWQLRQLKNKC</sequence>
<dbReference type="EMBL" id="CP001037">
    <property type="protein sequence ID" value="ACC80567.1"/>
    <property type="molecule type" value="Genomic_DNA"/>
</dbReference>
<evidence type="ECO:0000313" key="4">
    <source>
        <dbReference type="Proteomes" id="UP000001191"/>
    </source>
</evidence>
<dbReference type="Pfam" id="PF02517">
    <property type="entry name" value="Rce1-like"/>
    <property type="match status" value="1"/>
</dbReference>
<evidence type="ECO:0000313" key="3">
    <source>
        <dbReference type="EMBL" id="ACC80567.1"/>
    </source>
</evidence>
<organism evidence="3 4">
    <name type="scientific">Nostoc punctiforme (strain ATCC 29133 / PCC 73102)</name>
    <dbReference type="NCBI Taxonomy" id="63737"/>
    <lineage>
        <taxon>Bacteria</taxon>
        <taxon>Bacillati</taxon>
        <taxon>Cyanobacteriota</taxon>
        <taxon>Cyanophyceae</taxon>
        <taxon>Nostocales</taxon>
        <taxon>Nostocaceae</taxon>
        <taxon>Nostoc</taxon>
    </lineage>
</organism>
<dbReference type="AlphaFoldDB" id="B2J3U6"/>
<name>B2J3U6_NOSP7</name>
<proteinExistence type="predicted"/>
<dbReference type="OrthoDB" id="571316at2"/>
<keyword evidence="1" id="KW-1133">Transmembrane helix</keyword>
<dbReference type="STRING" id="63737.Npun_R1914"/>
<feature type="transmembrane region" description="Helical" evidence="1">
    <location>
        <begin position="20"/>
        <end position="43"/>
    </location>
</feature>
<dbReference type="GO" id="GO:0004175">
    <property type="term" value="F:endopeptidase activity"/>
    <property type="evidence" value="ECO:0007669"/>
    <property type="project" value="UniProtKB-ARBA"/>
</dbReference>
<evidence type="ECO:0000259" key="2">
    <source>
        <dbReference type="Pfam" id="PF02517"/>
    </source>
</evidence>
<accession>B2J3U6</accession>
<reference evidence="3 4" key="2">
    <citation type="journal article" date="2013" name="Plant Physiol.">
        <title>A Nostoc punctiforme Sugar Transporter Necessary to Establish a Cyanobacterium-Plant Symbiosis.</title>
        <authorList>
            <person name="Ekman M."/>
            <person name="Picossi S."/>
            <person name="Campbell E.L."/>
            <person name="Meeks J.C."/>
            <person name="Flores E."/>
        </authorList>
    </citation>
    <scope>NUCLEOTIDE SEQUENCE [LARGE SCALE GENOMIC DNA]</scope>
    <source>
        <strain evidence="4">ATCC 29133 / PCC 73102</strain>
    </source>
</reference>
<keyword evidence="1" id="KW-0812">Transmembrane</keyword>
<protein>
    <submittedName>
        <fullName evidence="3">Abortive infection protein</fullName>
    </submittedName>
</protein>
<dbReference type="PANTHER" id="PTHR43592:SF7">
    <property type="entry name" value="CAAX AMINO TERMINAL PROTEASE FAMILY PROTEIN"/>
    <property type="match status" value="1"/>
</dbReference>
<dbReference type="RefSeq" id="WP_012408582.1">
    <property type="nucleotide sequence ID" value="NC_010628.1"/>
</dbReference>